<protein>
    <submittedName>
        <fullName evidence="15">S5A_REDUCTASE domain-containing protein</fullName>
    </submittedName>
</protein>
<evidence type="ECO:0000256" key="7">
    <source>
        <dbReference type="ARBA" id="ARBA00022989"/>
    </source>
</evidence>
<dbReference type="GO" id="GO:0005783">
    <property type="term" value="C:endoplasmic reticulum"/>
    <property type="evidence" value="ECO:0007669"/>
    <property type="project" value="UniProtKB-SubCell"/>
</dbReference>
<dbReference type="Proteomes" id="UP000046395">
    <property type="component" value="Unassembled WGS sequence"/>
</dbReference>
<dbReference type="InterPro" id="IPR001104">
    <property type="entry name" value="3-oxo-5_a-steroid_4-DH_C"/>
</dbReference>
<evidence type="ECO:0000256" key="10">
    <source>
        <dbReference type="ARBA" id="ARBA00023136"/>
    </source>
</evidence>
<feature type="domain" description="3-oxo-5-alpha-steroid 4-dehydrogenase C-terminal" evidence="12">
    <location>
        <begin position="224"/>
        <end position="377"/>
    </location>
</feature>
<evidence type="ECO:0000259" key="12">
    <source>
        <dbReference type="Pfam" id="PF02544"/>
    </source>
</evidence>
<dbReference type="Pfam" id="PF02544">
    <property type="entry name" value="Steroid_dh"/>
    <property type="match status" value="1"/>
</dbReference>
<evidence type="ECO:0000256" key="6">
    <source>
        <dbReference type="ARBA" id="ARBA00022824"/>
    </source>
</evidence>
<evidence type="ECO:0000256" key="2">
    <source>
        <dbReference type="ARBA" id="ARBA00004240"/>
    </source>
</evidence>
<reference evidence="15" key="1">
    <citation type="submission" date="2019-12" db="UniProtKB">
        <authorList>
            <consortium name="WormBaseParasite"/>
        </authorList>
    </citation>
    <scope>IDENTIFICATION</scope>
</reference>
<evidence type="ECO:0000256" key="8">
    <source>
        <dbReference type="ARBA" id="ARBA00023002"/>
    </source>
</evidence>
<evidence type="ECO:0000259" key="13">
    <source>
        <dbReference type="Pfam" id="PF21696"/>
    </source>
</evidence>
<keyword evidence="14" id="KW-1185">Reference proteome</keyword>
<dbReference type="CDD" id="cd01801">
    <property type="entry name" value="Ubl_TECR_like"/>
    <property type="match status" value="1"/>
</dbReference>
<dbReference type="PROSITE" id="PS50244">
    <property type="entry name" value="S5A_REDUCTASE"/>
    <property type="match status" value="1"/>
</dbReference>
<evidence type="ECO:0000313" key="15">
    <source>
        <dbReference type="WBParaSite" id="TMUE_2000008941.1"/>
    </source>
</evidence>
<evidence type="ECO:0000256" key="3">
    <source>
        <dbReference type="ARBA" id="ARBA00007742"/>
    </source>
</evidence>
<keyword evidence="7 11" id="KW-1133">Transmembrane helix</keyword>
<dbReference type="AlphaFoldDB" id="A0A5S6QNL2"/>
<evidence type="ECO:0000256" key="5">
    <source>
        <dbReference type="ARBA" id="ARBA00022692"/>
    </source>
</evidence>
<dbReference type="Gene3D" id="3.10.20.90">
    <property type="entry name" value="Phosphatidylinositol 3-kinase Catalytic Subunit, Chain A, domain 1"/>
    <property type="match status" value="1"/>
</dbReference>
<feature type="transmembrane region" description="Helical" evidence="11">
    <location>
        <begin position="154"/>
        <end position="174"/>
    </location>
</feature>
<proteinExistence type="inferred from homology"/>
<dbReference type="GO" id="GO:0042761">
    <property type="term" value="P:very long-chain fatty acid biosynthetic process"/>
    <property type="evidence" value="ECO:0007669"/>
    <property type="project" value="TreeGrafter"/>
</dbReference>
<dbReference type="InterPro" id="IPR049127">
    <property type="entry name" value="TECR-like_N"/>
</dbReference>
<dbReference type="STRING" id="70415.A0A5S6QNL2"/>
<keyword evidence="5 11" id="KW-0812">Transmembrane</keyword>
<feature type="transmembrane region" description="Helical" evidence="11">
    <location>
        <begin position="321"/>
        <end position="352"/>
    </location>
</feature>
<keyword evidence="8" id="KW-0560">Oxidoreductase</keyword>
<dbReference type="PANTHER" id="PTHR10556">
    <property type="entry name" value="3-OXO-5-ALPHA-STEROID 4-DEHYDROGENASE"/>
    <property type="match status" value="1"/>
</dbReference>
<evidence type="ECO:0000256" key="4">
    <source>
        <dbReference type="ARBA" id="ARBA00022516"/>
    </source>
</evidence>
<name>A0A5S6QNL2_TRIMR</name>
<dbReference type="GO" id="GO:0016627">
    <property type="term" value="F:oxidoreductase activity, acting on the CH-CH group of donors"/>
    <property type="evidence" value="ECO:0007669"/>
    <property type="project" value="InterPro"/>
</dbReference>
<dbReference type="GO" id="GO:0016020">
    <property type="term" value="C:membrane"/>
    <property type="evidence" value="ECO:0007669"/>
    <property type="project" value="UniProtKB-SubCell"/>
</dbReference>
<dbReference type="Gene3D" id="1.20.120.1630">
    <property type="match status" value="1"/>
</dbReference>
<sequence>MCSEIPCSQAKSQIDFFQNALDVDCPNLVQNLLTDSNRVFLETFVFSSRSLLLTRCLAIFLILFSEMDALQVEIYDCKTLKLMVTLNNISSDALIVRVKEEVEKKIPHLSVVRQSLRQDPRGKQLDDYEKLSLLKGFSAGAALHLYLKDLGPQIGWKTVFILEYLGPLIIYPMFFARLPWIYGSQYAYQYPKHVVVRLALLCWTFHFAKRLYETMWVHRFSHATMPLRNLFKNCTYYWLFAAFVAFHVNHPLYTSPHYCSVQVILGLAGFVLGEMGNYSIHIAMSNLRPAGSKVRKIPHPTSNPFTILFDYVSVPNYTYEILAWISFSIMTQCLPAFIFAVCGAYQMTVWALGKHKAYRKEFISYPQRRRAIFPYIL</sequence>
<dbReference type="InterPro" id="IPR039357">
    <property type="entry name" value="SRD5A/TECR"/>
</dbReference>
<accession>A0A5S6QNL2</accession>
<dbReference type="PANTHER" id="PTHR10556:SF28">
    <property type="entry name" value="VERY-LONG-CHAIN ENOYL-COA REDUCTASE"/>
    <property type="match status" value="1"/>
</dbReference>
<comment type="subcellular location">
    <subcellularLocation>
        <location evidence="2">Endoplasmic reticulum</location>
    </subcellularLocation>
    <subcellularLocation>
        <location evidence="1">Membrane</location>
        <topology evidence="1">Multi-pass membrane protein</topology>
    </subcellularLocation>
</comment>
<feature type="transmembrane region" description="Helical" evidence="11">
    <location>
        <begin position="233"/>
        <end position="253"/>
    </location>
</feature>
<evidence type="ECO:0000256" key="11">
    <source>
        <dbReference type="SAM" id="Phobius"/>
    </source>
</evidence>
<keyword evidence="10 11" id="KW-0472">Membrane</keyword>
<feature type="domain" description="TECR-like N-terminal" evidence="13">
    <location>
        <begin position="71"/>
        <end position="149"/>
    </location>
</feature>
<evidence type="ECO:0000256" key="9">
    <source>
        <dbReference type="ARBA" id="ARBA00023098"/>
    </source>
</evidence>
<dbReference type="Pfam" id="PF21696">
    <property type="entry name" value="TECR_N"/>
    <property type="match status" value="1"/>
</dbReference>
<evidence type="ECO:0000313" key="14">
    <source>
        <dbReference type="Proteomes" id="UP000046395"/>
    </source>
</evidence>
<dbReference type="WBParaSite" id="TMUE_2000008941.1">
    <property type="protein sequence ID" value="TMUE_2000008941.1"/>
    <property type="gene ID" value="WBGene00285463"/>
</dbReference>
<organism evidence="14 15">
    <name type="scientific">Trichuris muris</name>
    <name type="common">Mouse whipworm</name>
    <dbReference type="NCBI Taxonomy" id="70415"/>
    <lineage>
        <taxon>Eukaryota</taxon>
        <taxon>Metazoa</taxon>
        <taxon>Ecdysozoa</taxon>
        <taxon>Nematoda</taxon>
        <taxon>Enoplea</taxon>
        <taxon>Dorylaimia</taxon>
        <taxon>Trichinellida</taxon>
        <taxon>Trichuridae</taxon>
        <taxon>Trichuris</taxon>
    </lineage>
</organism>
<keyword evidence="4" id="KW-0444">Lipid biosynthesis</keyword>
<evidence type="ECO:0000256" key="1">
    <source>
        <dbReference type="ARBA" id="ARBA00004141"/>
    </source>
</evidence>
<keyword evidence="6" id="KW-0256">Endoplasmic reticulum</keyword>
<feature type="transmembrane region" description="Helical" evidence="11">
    <location>
        <begin position="194"/>
        <end position="212"/>
    </location>
</feature>
<comment type="similarity">
    <text evidence="3">Belongs to the steroid 5-alpha reductase family.</text>
</comment>
<keyword evidence="9" id="KW-0443">Lipid metabolism</keyword>